<evidence type="ECO:0000313" key="2">
    <source>
        <dbReference type="Proteomes" id="UP000827872"/>
    </source>
</evidence>
<gene>
    <name evidence="1" type="ORF">K3G42_021480</name>
</gene>
<name>A0ACB8FAF7_9SAUR</name>
<comment type="caution">
    <text evidence="1">The sequence shown here is derived from an EMBL/GenBank/DDBJ whole genome shotgun (WGS) entry which is preliminary data.</text>
</comment>
<dbReference type="EMBL" id="CM037621">
    <property type="protein sequence ID" value="KAH8002221.1"/>
    <property type="molecule type" value="Genomic_DNA"/>
</dbReference>
<proteinExistence type="predicted"/>
<evidence type="ECO:0000313" key="1">
    <source>
        <dbReference type="EMBL" id="KAH8002221.1"/>
    </source>
</evidence>
<organism evidence="1 2">
    <name type="scientific">Sphaerodactylus townsendi</name>
    <dbReference type="NCBI Taxonomy" id="933632"/>
    <lineage>
        <taxon>Eukaryota</taxon>
        <taxon>Metazoa</taxon>
        <taxon>Chordata</taxon>
        <taxon>Craniata</taxon>
        <taxon>Vertebrata</taxon>
        <taxon>Euteleostomi</taxon>
        <taxon>Lepidosauria</taxon>
        <taxon>Squamata</taxon>
        <taxon>Bifurcata</taxon>
        <taxon>Gekkota</taxon>
        <taxon>Sphaerodactylidae</taxon>
        <taxon>Sphaerodactylus</taxon>
    </lineage>
</organism>
<dbReference type="Proteomes" id="UP000827872">
    <property type="component" value="Linkage Group LG08"/>
</dbReference>
<sequence length="637" mass="72941">MYSLKWKLMYTRQMTRIWIALLLVFLSCAIFQVVQNLQCTSKCKCDCQLKQLPLQQSRAHENSFQDQRDPNSAHLFSKPMESNITSGNNTVKPLMPKASPAEKKGLVTKLSTALNQIRLLDTSFGSEEEFWQKPFVKDKEVEILHLKNTPKDLNTKKNPARAPEVTFSAGRKLGTTIKAVLSQIKVNKSVTKIIADDQVPGVNGSFQSPTKTSPSSIHSRSNTSSFTKTNSQTFNISKGRNSAEVASSAKIPLPENTVLPKVERTIRAHITNFSQDATCKPKTHIVFLKVHKSASSTVMNILFRFGETHNLTFALPVNGVHQLNYPHYFTAAVVEQLSPGKESQFNIMCHHMRFFKPEVAKVMPNSTFYFSILRNPVQLMESSFTYYKGTSAFSKARDLEEFLKQPSQFYNASLTDSHYAKNLMAFDFGYNHNGNFSAKHIQLMLHAIEAEFDLLLISEYFDESMVLLKETLCWDLDDVTFFPLNSRHNSTKTPLSESTTEKIKSWNRLDWEIYVHFNKTFWEKIDWHIGRERMQNEVRTLQQKREQLAKMCLQENGSVGPQLIKNQALAPLQYGKAVIMGYNLKPSLDKTTRRMCQRMVTPELQYNKFLYKKQFPKKVLKRSNAAVLPKLSNRRAV</sequence>
<protein>
    <submittedName>
        <fullName evidence="1">Uncharacterized protein</fullName>
    </submittedName>
</protein>
<keyword evidence="2" id="KW-1185">Reference proteome</keyword>
<reference evidence="1" key="1">
    <citation type="submission" date="2021-08" db="EMBL/GenBank/DDBJ databases">
        <title>The first chromosome-level gecko genome reveals the dynamic sex chromosomes of Neotropical dwarf geckos (Sphaerodactylidae: Sphaerodactylus).</title>
        <authorList>
            <person name="Pinto B.J."/>
            <person name="Keating S.E."/>
            <person name="Gamble T."/>
        </authorList>
    </citation>
    <scope>NUCLEOTIDE SEQUENCE</scope>
    <source>
        <strain evidence="1">TG3544</strain>
    </source>
</reference>
<accession>A0ACB8FAF7</accession>